<dbReference type="GO" id="GO:0008658">
    <property type="term" value="F:penicillin binding"/>
    <property type="evidence" value="ECO:0007669"/>
    <property type="project" value="InterPro"/>
</dbReference>
<protein>
    <submittedName>
        <fullName evidence="6">Penicillin-binding protein 2</fullName>
    </submittedName>
</protein>
<evidence type="ECO:0000313" key="7">
    <source>
        <dbReference type="Proteomes" id="UP000727962"/>
    </source>
</evidence>
<dbReference type="InterPro" id="IPR012338">
    <property type="entry name" value="Beta-lactam/transpept-like"/>
</dbReference>
<evidence type="ECO:0000256" key="1">
    <source>
        <dbReference type="ARBA" id="ARBA00004370"/>
    </source>
</evidence>
<feature type="domain" description="Penicillin-binding protein dimerisation" evidence="5">
    <location>
        <begin position="55"/>
        <end position="170"/>
    </location>
</feature>
<dbReference type="InterPro" id="IPR050515">
    <property type="entry name" value="Beta-lactam/transpept"/>
</dbReference>
<dbReference type="Pfam" id="PF00905">
    <property type="entry name" value="Transpeptidase"/>
    <property type="match status" value="1"/>
</dbReference>
<dbReference type="EMBL" id="JACOSL010000057">
    <property type="protein sequence ID" value="MBI1757259.1"/>
    <property type="molecule type" value="Genomic_DNA"/>
</dbReference>
<evidence type="ECO:0000259" key="5">
    <source>
        <dbReference type="Pfam" id="PF03717"/>
    </source>
</evidence>
<comment type="caution">
    <text evidence="6">The sequence shown here is derived from an EMBL/GenBank/DDBJ whole genome shotgun (WGS) entry which is preliminary data.</text>
</comment>
<feature type="domain" description="Penicillin-binding protein transpeptidase" evidence="4">
    <location>
        <begin position="247"/>
        <end position="555"/>
    </location>
</feature>
<dbReference type="SUPFAM" id="SSF56519">
    <property type="entry name" value="Penicillin binding protein dimerisation domain"/>
    <property type="match status" value="1"/>
</dbReference>
<sequence>MSPAAEFDRNRLIAYGLGALFVVAALTQAKVQVLDRGETLERARKRQRFTLTRTEYARRGAIMSADGKPLAQDEDAYQLGITFARVPRSEAFFMDLARASGIPASEFEQLALRGATSQVWPKAITPEEARAIADVKTEWRADGVSLARASKRDYRLGEAASAVVGAIRDGAPPTGLEGALAVDLAGKNGLTVGLTDRAGAFLPMRIDQSSSAKHDGLDVLTTIESSLQEVAAAAIREAVEANKADNGVAIVMDPSTGDVLAMANWPSFDPSPKANVARGDQPVSDLNPVVKERFEPGSTFKILTLARALDRGKVTATTTIYCPGQISIGKKVIHCDNHHGNRAHGSVTPEMAIVKSCNISAANWALRVGYGDFVDYIKSLGLLRPTGIGLRGEVKGQFREDEPAKQLQLATVGFGQSIATTPLALCSAFSMLGNGGMRMQPRLIQKVGSRVNAVREAGRAVKQETAARLMSYMEAVIESDAGTGHALRIPGFRLAGKTGTAQRINRNDGGGYVSNFVGFVPAQQPRAVVLVMVNHPKAGQYYGASVAGPVFVKIAKGVLARYQIAPDSDATKDAQAKRTPVIVRPERRQAGPELEVTVRA</sequence>
<dbReference type="AlphaFoldDB" id="A0A931PUB5"/>
<comment type="subcellular location">
    <subcellularLocation>
        <location evidence="1">Membrane</location>
    </subcellularLocation>
</comment>
<dbReference type="GO" id="GO:0005886">
    <property type="term" value="C:plasma membrane"/>
    <property type="evidence" value="ECO:0007669"/>
    <property type="project" value="TreeGrafter"/>
</dbReference>
<dbReference type="Proteomes" id="UP000727962">
    <property type="component" value="Unassembled WGS sequence"/>
</dbReference>
<dbReference type="GO" id="GO:0071555">
    <property type="term" value="P:cell wall organization"/>
    <property type="evidence" value="ECO:0007669"/>
    <property type="project" value="TreeGrafter"/>
</dbReference>
<gene>
    <name evidence="6" type="ORF">HYR64_09155</name>
</gene>
<dbReference type="PANTHER" id="PTHR30627">
    <property type="entry name" value="PEPTIDOGLYCAN D,D-TRANSPEPTIDASE"/>
    <property type="match status" value="1"/>
</dbReference>
<reference evidence="6" key="1">
    <citation type="submission" date="2020-07" db="EMBL/GenBank/DDBJ databases">
        <title>Huge and variable diversity of episymbiotic CPR bacteria and DPANN archaea in groundwater ecosystems.</title>
        <authorList>
            <person name="He C.Y."/>
            <person name="Keren R."/>
            <person name="Whittaker M."/>
            <person name="Farag I.F."/>
            <person name="Doudna J."/>
            <person name="Cate J.H.D."/>
            <person name="Banfield J.F."/>
        </authorList>
    </citation>
    <scope>NUCLEOTIDE SEQUENCE</scope>
    <source>
        <strain evidence="6">NC_groundwater_17_Pr7_B-0.1um_64_12</strain>
    </source>
</reference>
<comment type="similarity">
    <text evidence="2">Belongs to the transpeptidase family.</text>
</comment>
<dbReference type="SUPFAM" id="SSF56601">
    <property type="entry name" value="beta-lactamase/transpeptidase-like"/>
    <property type="match status" value="1"/>
</dbReference>
<keyword evidence="3" id="KW-0472">Membrane</keyword>
<organism evidence="6 7">
    <name type="scientific">Fimbriimonas ginsengisoli</name>
    <dbReference type="NCBI Taxonomy" id="1005039"/>
    <lineage>
        <taxon>Bacteria</taxon>
        <taxon>Bacillati</taxon>
        <taxon>Armatimonadota</taxon>
        <taxon>Fimbriimonadia</taxon>
        <taxon>Fimbriimonadales</taxon>
        <taxon>Fimbriimonadaceae</taxon>
        <taxon>Fimbriimonas</taxon>
    </lineage>
</organism>
<evidence type="ECO:0000256" key="3">
    <source>
        <dbReference type="ARBA" id="ARBA00023136"/>
    </source>
</evidence>
<evidence type="ECO:0000313" key="6">
    <source>
        <dbReference type="EMBL" id="MBI1757259.1"/>
    </source>
</evidence>
<evidence type="ECO:0000259" key="4">
    <source>
        <dbReference type="Pfam" id="PF00905"/>
    </source>
</evidence>
<proteinExistence type="inferred from homology"/>
<dbReference type="Pfam" id="PF03717">
    <property type="entry name" value="PBP_dimer"/>
    <property type="match status" value="1"/>
</dbReference>
<evidence type="ECO:0000256" key="2">
    <source>
        <dbReference type="ARBA" id="ARBA00007171"/>
    </source>
</evidence>
<dbReference type="InterPro" id="IPR005311">
    <property type="entry name" value="PBP_dimer"/>
</dbReference>
<dbReference type="PANTHER" id="PTHR30627:SF1">
    <property type="entry name" value="PEPTIDOGLYCAN D,D-TRANSPEPTIDASE FTSI"/>
    <property type="match status" value="1"/>
</dbReference>
<accession>A0A931PUB5</accession>
<name>A0A931PUB5_FIMGI</name>
<dbReference type="InterPro" id="IPR001460">
    <property type="entry name" value="PCN-bd_Tpept"/>
</dbReference>
<dbReference type="Gene3D" id="3.90.1310.10">
    <property type="entry name" value="Penicillin-binding protein 2a (Domain 2)"/>
    <property type="match status" value="1"/>
</dbReference>
<dbReference type="Gene3D" id="3.40.710.10">
    <property type="entry name" value="DD-peptidase/beta-lactamase superfamily"/>
    <property type="match status" value="1"/>
</dbReference>
<dbReference type="InterPro" id="IPR036138">
    <property type="entry name" value="PBP_dimer_sf"/>
</dbReference>